<dbReference type="OrthoDB" id="9790614at2"/>
<evidence type="ECO:0000313" key="6">
    <source>
        <dbReference type="Proteomes" id="UP000036045"/>
    </source>
</evidence>
<sequence length="358" mass="39942">MISIDGLKKNYGSFTALNNINLELLNGEFIAILGPSGCGKTTLLRLLAGFMKPTEGTITIDNELAASSSKLVPPEKRNISMVFQSFALWPHMTVEDHIRFPLKHHRFGRTNGKEEQEIRVGEALGMVGLTQLKTRYPAELSGGQKQRVALARAIVPKPSLLLMDEPLSALDAELRMEMRREISRIHRKLGTTIIYVTHDQGEALAMADRIVVMNNGRIEQIGTPESIYNNPQSVFVATFVGKSNLIKGEWIGEDRFIPAEFPNVSWKDIGISKEIKSQNLYPVRPEQWKLGQAEQDEMTGIVQFAQFQGNEIHYSVQVGEETINVYGSVFENRFLPGDAVSLRVYSGVEERAVVAGSR</sequence>
<dbReference type="PATRIC" id="fig|1397.4.peg.1477"/>
<dbReference type="Proteomes" id="UP000036045">
    <property type="component" value="Unassembled WGS sequence"/>
</dbReference>
<dbReference type="InterPro" id="IPR003593">
    <property type="entry name" value="AAA+_ATPase"/>
</dbReference>
<dbReference type="PANTHER" id="PTHR42781:SF4">
    <property type="entry name" value="SPERMIDINE_PUTRESCINE IMPORT ATP-BINDING PROTEIN POTA"/>
    <property type="match status" value="1"/>
</dbReference>
<dbReference type="AlphaFoldDB" id="A0A0J1L8C7"/>
<dbReference type="Pfam" id="PF00005">
    <property type="entry name" value="ABC_tran"/>
    <property type="match status" value="1"/>
</dbReference>
<dbReference type="Pfam" id="PF08402">
    <property type="entry name" value="TOBE_2"/>
    <property type="match status" value="1"/>
</dbReference>
<organism evidence="5 6">
    <name type="scientific">Niallia circulans</name>
    <name type="common">Bacillus circulans</name>
    <dbReference type="NCBI Taxonomy" id="1397"/>
    <lineage>
        <taxon>Bacteria</taxon>
        <taxon>Bacillati</taxon>
        <taxon>Bacillota</taxon>
        <taxon>Bacilli</taxon>
        <taxon>Bacillales</taxon>
        <taxon>Bacillaceae</taxon>
        <taxon>Niallia</taxon>
    </lineage>
</organism>
<name>A0A0J1L8C7_NIACI</name>
<accession>A0A0J1L8C7</accession>
<keyword evidence="2" id="KW-0547">Nucleotide-binding</keyword>
<dbReference type="SUPFAM" id="SSF50331">
    <property type="entry name" value="MOP-like"/>
    <property type="match status" value="1"/>
</dbReference>
<keyword evidence="6" id="KW-1185">Reference proteome</keyword>
<keyword evidence="3" id="KW-0067">ATP-binding</keyword>
<dbReference type="FunFam" id="3.40.50.300:FF:000042">
    <property type="entry name" value="Maltose/maltodextrin ABC transporter, ATP-binding protein"/>
    <property type="match status" value="1"/>
</dbReference>
<gene>
    <name evidence="5" type="ORF">ABW02_16425</name>
</gene>
<dbReference type="InterPro" id="IPR027417">
    <property type="entry name" value="P-loop_NTPase"/>
</dbReference>
<dbReference type="InterPro" id="IPR017871">
    <property type="entry name" value="ABC_transporter-like_CS"/>
</dbReference>
<comment type="caution">
    <text evidence="5">The sequence shown here is derived from an EMBL/GenBank/DDBJ whole genome shotgun (WGS) entry which is preliminary data.</text>
</comment>
<dbReference type="InterPro" id="IPR013611">
    <property type="entry name" value="Transp-assoc_OB_typ2"/>
</dbReference>
<dbReference type="GO" id="GO:0140359">
    <property type="term" value="F:ABC-type transporter activity"/>
    <property type="evidence" value="ECO:0007669"/>
    <property type="project" value="UniProtKB-ARBA"/>
</dbReference>
<dbReference type="InterPro" id="IPR008995">
    <property type="entry name" value="Mo/tungstate-bd_C_term_dom"/>
</dbReference>
<keyword evidence="1" id="KW-0813">Transport</keyword>
<dbReference type="RefSeq" id="WP_047943359.1">
    <property type="nucleotide sequence ID" value="NZ_JBCLPU010000015.1"/>
</dbReference>
<dbReference type="InterPro" id="IPR050093">
    <property type="entry name" value="ABC_SmlMolc_Importer"/>
</dbReference>
<dbReference type="Gene3D" id="3.40.50.300">
    <property type="entry name" value="P-loop containing nucleotide triphosphate hydrolases"/>
    <property type="match status" value="1"/>
</dbReference>
<dbReference type="SUPFAM" id="SSF52540">
    <property type="entry name" value="P-loop containing nucleoside triphosphate hydrolases"/>
    <property type="match status" value="1"/>
</dbReference>
<evidence type="ECO:0000259" key="4">
    <source>
        <dbReference type="PROSITE" id="PS50893"/>
    </source>
</evidence>
<dbReference type="GO" id="GO:0005524">
    <property type="term" value="F:ATP binding"/>
    <property type="evidence" value="ECO:0007669"/>
    <property type="project" value="UniProtKB-KW"/>
</dbReference>
<dbReference type="EMBL" id="LDPH01000017">
    <property type="protein sequence ID" value="KLV25170.1"/>
    <property type="molecule type" value="Genomic_DNA"/>
</dbReference>
<dbReference type="PROSITE" id="PS00211">
    <property type="entry name" value="ABC_TRANSPORTER_1"/>
    <property type="match status" value="1"/>
</dbReference>
<evidence type="ECO:0000256" key="3">
    <source>
        <dbReference type="ARBA" id="ARBA00022840"/>
    </source>
</evidence>
<protein>
    <submittedName>
        <fullName evidence="5">Transporter</fullName>
    </submittedName>
</protein>
<dbReference type="InterPro" id="IPR003439">
    <property type="entry name" value="ABC_transporter-like_ATP-bd"/>
</dbReference>
<dbReference type="GO" id="GO:0016887">
    <property type="term" value="F:ATP hydrolysis activity"/>
    <property type="evidence" value="ECO:0007669"/>
    <property type="project" value="InterPro"/>
</dbReference>
<dbReference type="GO" id="GO:0043190">
    <property type="term" value="C:ATP-binding cassette (ABC) transporter complex"/>
    <property type="evidence" value="ECO:0007669"/>
    <property type="project" value="InterPro"/>
</dbReference>
<evidence type="ECO:0000313" key="5">
    <source>
        <dbReference type="EMBL" id="KLV25170.1"/>
    </source>
</evidence>
<dbReference type="PANTHER" id="PTHR42781">
    <property type="entry name" value="SPERMIDINE/PUTRESCINE IMPORT ATP-BINDING PROTEIN POTA"/>
    <property type="match status" value="1"/>
</dbReference>
<evidence type="ECO:0000256" key="1">
    <source>
        <dbReference type="ARBA" id="ARBA00022448"/>
    </source>
</evidence>
<dbReference type="SMART" id="SM00382">
    <property type="entry name" value="AAA"/>
    <property type="match status" value="1"/>
</dbReference>
<dbReference type="PROSITE" id="PS50893">
    <property type="entry name" value="ABC_TRANSPORTER_2"/>
    <property type="match status" value="1"/>
</dbReference>
<proteinExistence type="predicted"/>
<reference evidence="5 6" key="1">
    <citation type="submission" date="2015-05" db="EMBL/GenBank/DDBJ databases">
        <title>Whole genome sequence and identification of bacterial endophytes from Costus igneus.</title>
        <authorList>
            <person name="Lee Y.P."/>
            <person name="Gan H.M."/>
            <person name="Eng W."/>
            <person name="Wheatley M.S."/>
            <person name="Caraballo A."/>
            <person name="Polter S."/>
            <person name="Savka M.A."/>
            <person name="Hudson A.O."/>
        </authorList>
    </citation>
    <scope>NUCLEOTIDE SEQUENCE [LARGE SCALE GENOMIC DNA]</scope>
    <source>
        <strain evidence="5 6">RIT379</strain>
    </source>
</reference>
<feature type="domain" description="ABC transporter" evidence="4">
    <location>
        <begin position="2"/>
        <end position="240"/>
    </location>
</feature>
<evidence type="ECO:0000256" key="2">
    <source>
        <dbReference type="ARBA" id="ARBA00022741"/>
    </source>
</evidence>